<dbReference type="InterPro" id="IPR000212">
    <property type="entry name" value="DNA_helicase_UvrD/REP"/>
</dbReference>
<dbReference type="InterPro" id="IPR014016">
    <property type="entry name" value="UvrD-like_ATP-bd"/>
</dbReference>
<dbReference type="GO" id="GO:0003677">
    <property type="term" value="F:DNA binding"/>
    <property type="evidence" value="ECO:0007669"/>
    <property type="project" value="InterPro"/>
</dbReference>
<keyword evidence="3 5" id="KW-0347">Helicase</keyword>
<evidence type="ECO:0000256" key="2">
    <source>
        <dbReference type="ARBA" id="ARBA00022801"/>
    </source>
</evidence>
<dbReference type="EMBL" id="CP130319">
    <property type="protein sequence ID" value="WNR45138.1"/>
    <property type="molecule type" value="Genomic_DNA"/>
</dbReference>
<protein>
    <submittedName>
        <fullName evidence="7">UvrD-helicase domain-containing protein</fullName>
    </submittedName>
</protein>
<dbReference type="PROSITE" id="PS51198">
    <property type="entry name" value="UVRD_HELICASE_ATP_BIND"/>
    <property type="match status" value="1"/>
</dbReference>
<name>A0AA96RJ94_9BACL</name>
<keyword evidence="2 5" id="KW-0378">Hydrolase</keyword>
<evidence type="ECO:0000259" key="6">
    <source>
        <dbReference type="PROSITE" id="PS51198"/>
    </source>
</evidence>
<dbReference type="GO" id="GO:0005829">
    <property type="term" value="C:cytosol"/>
    <property type="evidence" value="ECO:0007669"/>
    <property type="project" value="TreeGrafter"/>
</dbReference>
<dbReference type="AlphaFoldDB" id="A0AA96RJ94"/>
<evidence type="ECO:0000313" key="7">
    <source>
        <dbReference type="EMBL" id="WNR45138.1"/>
    </source>
</evidence>
<evidence type="ECO:0000256" key="5">
    <source>
        <dbReference type="PROSITE-ProRule" id="PRU00560"/>
    </source>
</evidence>
<dbReference type="SUPFAM" id="SSF143011">
    <property type="entry name" value="RelE-like"/>
    <property type="match status" value="1"/>
</dbReference>
<dbReference type="Proteomes" id="UP001304650">
    <property type="component" value="Chromosome"/>
</dbReference>
<dbReference type="PANTHER" id="PTHR11070">
    <property type="entry name" value="UVRD / RECB / PCRA DNA HELICASE FAMILY MEMBER"/>
    <property type="match status" value="1"/>
</dbReference>
<organism evidence="7 8">
    <name type="scientific">Paenibacillus roseopurpureus</name>
    <dbReference type="NCBI Taxonomy" id="2918901"/>
    <lineage>
        <taxon>Bacteria</taxon>
        <taxon>Bacillati</taxon>
        <taxon>Bacillota</taxon>
        <taxon>Bacilli</taxon>
        <taxon>Bacillales</taxon>
        <taxon>Paenibacillaceae</taxon>
        <taxon>Paenibacillus</taxon>
    </lineage>
</organism>
<evidence type="ECO:0000256" key="4">
    <source>
        <dbReference type="ARBA" id="ARBA00022840"/>
    </source>
</evidence>
<keyword evidence="4 5" id="KW-0067">ATP-binding</keyword>
<evidence type="ECO:0000256" key="3">
    <source>
        <dbReference type="ARBA" id="ARBA00022806"/>
    </source>
</evidence>
<dbReference type="Pfam" id="PF00580">
    <property type="entry name" value="UvrD-helicase"/>
    <property type="match status" value="1"/>
</dbReference>
<dbReference type="GO" id="GO:0043138">
    <property type="term" value="F:3'-5' DNA helicase activity"/>
    <property type="evidence" value="ECO:0007669"/>
    <property type="project" value="TreeGrafter"/>
</dbReference>
<dbReference type="RefSeq" id="WP_314801638.1">
    <property type="nucleotide sequence ID" value="NZ_CP130319.1"/>
</dbReference>
<gene>
    <name evidence="7" type="ORF">MJB10_03015</name>
</gene>
<feature type="binding site" evidence="5">
    <location>
        <begin position="263"/>
        <end position="270"/>
    </location>
    <ligand>
        <name>ATP</name>
        <dbReference type="ChEBI" id="CHEBI:30616"/>
    </ligand>
</feature>
<dbReference type="GO" id="GO:0005524">
    <property type="term" value="F:ATP binding"/>
    <property type="evidence" value="ECO:0007669"/>
    <property type="project" value="UniProtKB-UniRule"/>
</dbReference>
<keyword evidence="8" id="KW-1185">Reference proteome</keyword>
<dbReference type="InterPro" id="IPR035093">
    <property type="entry name" value="RelE/ParE_toxin_dom_sf"/>
</dbReference>
<accession>A0AA96RJ94</accession>
<dbReference type="Gene3D" id="3.40.50.300">
    <property type="entry name" value="P-loop containing nucleotide triphosphate hydrolases"/>
    <property type="match status" value="2"/>
</dbReference>
<proteinExistence type="predicted"/>
<dbReference type="KEGG" id="proo:MJB10_03015"/>
<dbReference type="InterPro" id="IPR027417">
    <property type="entry name" value="P-loop_NTPase"/>
</dbReference>
<sequence length="686" mass="79471">MPKTIILSEPYMQSYDKFDRQTRKIIMQSIKMFANDEKGNGFQVHDLRKSTKDKSFRSARINQDLRLIFSQQGEQNILLYVDRHDEAYKWAEGKSLNMSLFGAVYVNDENLTVQGSNSNYLDDFNDEPSLCEQQEISVKNLIKLGITQIHAELIHKIKNEEEFIQYIHVFPQEVQEALIDLITGSKNITEVIAELEDQSLEKYPSIEQGLLHKDSKRRFFIVQNLDELEGIFEQDFDLWRLFLHPKQEQLVKQNFNGPALIEGGPGTGKTVVAIHRAAYLSKHIYPASTGHRILFCTFSRKLASYIKDNLDQLILQNKLDNNVELKGVDQVLAALVHQYELTEAEVSPNEVNELLIQTYNELQPDFSLNFFKAEYADIILRYTITTLEEYLLISRQGMGAALNPAQRSKAWVFFDVFLQRKIERKIIDFEDRAALVCNAIKKGIIPPMYDSIIIDEAQDLSPIKIKALSLLTKSNRNNLFILSDQNQRIYTMANWRKDTRIDIVGRTFHLNVNYRTTKQIREYADKQFIKTTMNQEHIKGYKSLLNGPEPEVKHFNSKKLQYNYIIQLLKQYIKDLQIPPHEICIISPIDRNEFSGILLYEEIPNTVLENDLYPRSDSGVCITSLHGCKGLEFRIVILANYTEIGSDVRKLDPGDWYTDIKVSQTECLKYVASTRSREELIVTYCD</sequence>
<dbReference type="GO" id="GO:0000725">
    <property type="term" value="P:recombinational repair"/>
    <property type="evidence" value="ECO:0007669"/>
    <property type="project" value="TreeGrafter"/>
</dbReference>
<evidence type="ECO:0000313" key="8">
    <source>
        <dbReference type="Proteomes" id="UP001304650"/>
    </source>
</evidence>
<feature type="domain" description="UvrD-like helicase ATP-binding" evidence="6">
    <location>
        <begin position="242"/>
        <end position="517"/>
    </location>
</feature>
<keyword evidence="1 5" id="KW-0547">Nucleotide-binding</keyword>
<dbReference type="GO" id="GO:0016787">
    <property type="term" value="F:hydrolase activity"/>
    <property type="evidence" value="ECO:0007669"/>
    <property type="project" value="UniProtKB-UniRule"/>
</dbReference>
<evidence type="ECO:0000256" key="1">
    <source>
        <dbReference type="ARBA" id="ARBA00022741"/>
    </source>
</evidence>
<dbReference type="SUPFAM" id="SSF52540">
    <property type="entry name" value="P-loop containing nucleoside triphosphate hydrolases"/>
    <property type="match status" value="1"/>
</dbReference>
<reference evidence="7" key="1">
    <citation type="submission" date="2022-02" db="EMBL/GenBank/DDBJ databases">
        <title>Paenibacillus sp. MBLB1832 Whole Genome Shotgun Sequencing.</title>
        <authorList>
            <person name="Hwang C.Y."/>
            <person name="Cho E.-S."/>
            <person name="Seo M.-J."/>
        </authorList>
    </citation>
    <scope>NUCLEOTIDE SEQUENCE</scope>
    <source>
        <strain evidence="7">MBLB1832</strain>
    </source>
</reference>
<dbReference type="PANTHER" id="PTHR11070:SF45">
    <property type="entry name" value="DNA 3'-5' HELICASE"/>
    <property type="match status" value="1"/>
</dbReference>